<dbReference type="PROSITE" id="PS01047">
    <property type="entry name" value="HMA_1"/>
    <property type="match status" value="2"/>
</dbReference>
<dbReference type="NCBIfam" id="TIGR00003">
    <property type="entry name" value="copper ion binding protein"/>
    <property type="match status" value="2"/>
</dbReference>
<evidence type="ECO:0000256" key="7">
    <source>
        <dbReference type="ARBA" id="ARBA00022741"/>
    </source>
</evidence>
<keyword evidence="3" id="KW-0813">Transport</keyword>
<dbReference type="CDD" id="cd02094">
    <property type="entry name" value="P-type_ATPase_Cu-like"/>
    <property type="match status" value="1"/>
</dbReference>
<dbReference type="Gene3D" id="2.70.150.10">
    <property type="entry name" value="Calcium-transporting ATPase, cytoplasmic transduction domain A"/>
    <property type="match status" value="1"/>
</dbReference>
<keyword evidence="7 16" id="KW-0547">Nucleotide-binding</keyword>
<dbReference type="PROSITE" id="PS00154">
    <property type="entry name" value="ATPASE_E1_E2"/>
    <property type="match status" value="1"/>
</dbReference>
<keyword evidence="12 16" id="KW-1133">Transmembrane helix</keyword>
<evidence type="ECO:0000259" key="18">
    <source>
        <dbReference type="PROSITE" id="PS50846"/>
    </source>
</evidence>
<keyword evidence="5 16" id="KW-0479">Metal-binding</keyword>
<dbReference type="SUPFAM" id="SSF81653">
    <property type="entry name" value="Calcium ATPase, transduction domain A"/>
    <property type="match status" value="1"/>
</dbReference>
<dbReference type="InterPro" id="IPR023299">
    <property type="entry name" value="ATPase_P-typ_cyto_dom_N"/>
</dbReference>
<feature type="transmembrane region" description="Helical" evidence="16">
    <location>
        <begin position="237"/>
        <end position="259"/>
    </location>
</feature>
<organism evidence="19 20">
    <name type="scientific">Tropicimonas omnivorans</name>
    <dbReference type="NCBI Taxonomy" id="3075590"/>
    <lineage>
        <taxon>Bacteria</taxon>
        <taxon>Pseudomonadati</taxon>
        <taxon>Pseudomonadota</taxon>
        <taxon>Alphaproteobacteria</taxon>
        <taxon>Rhodobacterales</taxon>
        <taxon>Roseobacteraceae</taxon>
        <taxon>Tropicimonas</taxon>
    </lineage>
</organism>
<dbReference type="Pfam" id="PF00122">
    <property type="entry name" value="E1-E2_ATPase"/>
    <property type="match status" value="1"/>
</dbReference>
<feature type="transmembrane region" description="Helical" evidence="16">
    <location>
        <begin position="199"/>
        <end position="216"/>
    </location>
</feature>
<evidence type="ECO:0000256" key="12">
    <source>
        <dbReference type="ARBA" id="ARBA00022989"/>
    </source>
</evidence>
<evidence type="ECO:0000256" key="17">
    <source>
        <dbReference type="SAM" id="MobiDB-lite"/>
    </source>
</evidence>
<dbReference type="PRINTS" id="PR00119">
    <property type="entry name" value="CATATPASE"/>
</dbReference>
<keyword evidence="8" id="KW-0187">Copper transport</keyword>
<dbReference type="InterPro" id="IPR018303">
    <property type="entry name" value="ATPase_P-typ_P_site"/>
</dbReference>
<evidence type="ECO:0000256" key="11">
    <source>
        <dbReference type="ARBA" id="ARBA00022967"/>
    </source>
</evidence>
<dbReference type="InterPro" id="IPR017969">
    <property type="entry name" value="Heavy-metal-associated_CS"/>
</dbReference>
<dbReference type="SFLD" id="SFLDS00003">
    <property type="entry name" value="Haloacid_Dehalogenase"/>
    <property type="match status" value="1"/>
</dbReference>
<evidence type="ECO:0000313" key="19">
    <source>
        <dbReference type="EMBL" id="MDT0684204.1"/>
    </source>
</evidence>
<keyword evidence="16" id="KW-1003">Cell membrane</keyword>
<proteinExistence type="inferred from homology"/>
<dbReference type="SUPFAM" id="SSF81665">
    <property type="entry name" value="Calcium ATPase, transmembrane domain M"/>
    <property type="match status" value="1"/>
</dbReference>
<dbReference type="Proteomes" id="UP001265259">
    <property type="component" value="Unassembled WGS sequence"/>
</dbReference>
<dbReference type="SUPFAM" id="SSF55008">
    <property type="entry name" value="HMA, heavy metal-associated domain"/>
    <property type="match status" value="2"/>
</dbReference>
<dbReference type="SFLD" id="SFLDF00027">
    <property type="entry name" value="p-type_atpase"/>
    <property type="match status" value="1"/>
</dbReference>
<dbReference type="InterPro" id="IPR023214">
    <property type="entry name" value="HAD_sf"/>
</dbReference>
<keyword evidence="13" id="KW-0186">Copper</keyword>
<feature type="transmembrane region" description="Helical" evidence="16">
    <location>
        <begin position="786"/>
        <end position="808"/>
    </location>
</feature>
<feature type="compositionally biased region" description="Low complexity" evidence="17">
    <location>
        <begin position="823"/>
        <end position="835"/>
    </location>
</feature>
<dbReference type="CDD" id="cd00371">
    <property type="entry name" value="HMA"/>
    <property type="match status" value="2"/>
</dbReference>
<feature type="domain" description="HMA" evidence="18">
    <location>
        <begin position="5"/>
        <end position="70"/>
    </location>
</feature>
<evidence type="ECO:0000313" key="20">
    <source>
        <dbReference type="Proteomes" id="UP001265259"/>
    </source>
</evidence>
<keyword evidence="14" id="KW-0406">Ion transport</keyword>
<dbReference type="Pfam" id="PF00403">
    <property type="entry name" value="HMA"/>
    <property type="match status" value="2"/>
</dbReference>
<dbReference type="PROSITE" id="PS50846">
    <property type="entry name" value="HMA_2"/>
    <property type="match status" value="2"/>
</dbReference>
<accession>A0ABU3DKG3</accession>
<evidence type="ECO:0000256" key="8">
    <source>
        <dbReference type="ARBA" id="ARBA00022796"/>
    </source>
</evidence>
<dbReference type="NCBIfam" id="TIGR01511">
    <property type="entry name" value="ATPase-IB1_Cu"/>
    <property type="match status" value="1"/>
</dbReference>
<dbReference type="InterPro" id="IPR008250">
    <property type="entry name" value="ATPase_P-typ_transduc_dom_A_sf"/>
</dbReference>
<keyword evidence="6" id="KW-0677">Repeat</keyword>
<evidence type="ECO:0000256" key="1">
    <source>
        <dbReference type="ARBA" id="ARBA00004127"/>
    </source>
</evidence>
<keyword evidence="15 16" id="KW-0472">Membrane</keyword>
<feature type="transmembrane region" description="Helical" evidence="16">
    <location>
        <begin position="164"/>
        <end position="187"/>
    </location>
</feature>
<evidence type="ECO:0000256" key="3">
    <source>
        <dbReference type="ARBA" id="ARBA00022448"/>
    </source>
</evidence>
<keyword evidence="10" id="KW-0460">Magnesium</keyword>
<dbReference type="Gene3D" id="3.30.70.100">
    <property type="match status" value="2"/>
</dbReference>
<dbReference type="PANTHER" id="PTHR43520">
    <property type="entry name" value="ATP7, ISOFORM B"/>
    <property type="match status" value="1"/>
</dbReference>
<dbReference type="Gene3D" id="3.40.1110.10">
    <property type="entry name" value="Calcium-transporting ATPase, cytoplasmic domain N"/>
    <property type="match status" value="1"/>
</dbReference>
<feature type="domain" description="HMA" evidence="18">
    <location>
        <begin position="72"/>
        <end position="137"/>
    </location>
</feature>
<evidence type="ECO:0000256" key="2">
    <source>
        <dbReference type="ARBA" id="ARBA00006024"/>
    </source>
</evidence>
<dbReference type="InterPro" id="IPR044492">
    <property type="entry name" value="P_typ_ATPase_HD_dom"/>
</dbReference>
<keyword evidence="9 16" id="KW-0067">ATP-binding</keyword>
<evidence type="ECO:0000256" key="9">
    <source>
        <dbReference type="ARBA" id="ARBA00022840"/>
    </source>
</evidence>
<dbReference type="InterPro" id="IPR059000">
    <property type="entry name" value="ATPase_P-type_domA"/>
</dbReference>
<dbReference type="InterPro" id="IPR036163">
    <property type="entry name" value="HMA_dom_sf"/>
</dbReference>
<dbReference type="EMBL" id="JAVRHL010000004">
    <property type="protein sequence ID" value="MDT0684204.1"/>
    <property type="molecule type" value="Genomic_DNA"/>
</dbReference>
<dbReference type="InterPro" id="IPR006121">
    <property type="entry name" value="HMA_dom"/>
</dbReference>
<keyword evidence="4 16" id="KW-0812">Transmembrane</keyword>
<dbReference type="InterPro" id="IPR001757">
    <property type="entry name" value="P_typ_ATPase"/>
</dbReference>
<evidence type="ECO:0000256" key="15">
    <source>
        <dbReference type="ARBA" id="ARBA00023136"/>
    </source>
</evidence>
<feature type="transmembrane region" description="Helical" evidence="16">
    <location>
        <begin position="446"/>
        <end position="469"/>
    </location>
</feature>
<comment type="subcellular location">
    <subcellularLocation>
        <location evidence="16">Cell membrane</location>
    </subcellularLocation>
    <subcellularLocation>
        <location evidence="1">Endomembrane system</location>
        <topology evidence="1">Multi-pass membrane protein</topology>
    </subcellularLocation>
</comment>
<dbReference type="Pfam" id="PF00702">
    <property type="entry name" value="Hydrolase"/>
    <property type="match status" value="1"/>
</dbReference>
<evidence type="ECO:0000256" key="16">
    <source>
        <dbReference type="RuleBase" id="RU362081"/>
    </source>
</evidence>
<protein>
    <submittedName>
        <fullName evidence="19">Heavy metal translocating P-type ATPase</fullName>
    </submittedName>
</protein>
<dbReference type="PANTHER" id="PTHR43520:SF8">
    <property type="entry name" value="P-TYPE CU(+) TRANSPORTER"/>
    <property type="match status" value="1"/>
</dbReference>
<dbReference type="NCBIfam" id="TIGR01525">
    <property type="entry name" value="ATPase-IB_hvy"/>
    <property type="match status" value="1"/>
</dbReference>
<feature type="transmembrane region" description="Helical" evidence="16">
    <location>
        <begin position="418"/>
        <end position="440"/>
    </location>
</feature>
<feature type="region of interest" description="Disordered" evidence="17">
    <location>
        <begin position="815"/>
        <end position="835"/>
    </location>
</feature>
<feature type="transmembrane region" description="Helical" evidence="16">
    <location>
        <begin position="761"/>
        <end position="780"/>
    </location>
</feature>
<evidence type="ECO:0000256" key="6">
    <source>
        <dbReference type="ARBA" id="ARBA00022737"/>
    </source>
</evidence>
<dbReference type="InterPro" id="IPR023298">
    <property type="entry name" value="ATPase_P-typ_TM_dom_sf"/>
</dbReference>
<dbReference type="SFLD" id="SFLDG00002">
    <property type="entry name" value="C1.7:_P-type_atpase_like"/>
    <property type="match status" value="1"/>
</dbReference>
<feature type="transmembrane region" description="Helical" evidence="16">
    <location>
        <begin position="265"/>
        <end position="284"/>
    </location>
</feature>
<dbReference type="InterPro" id="IPR006122">
    <property type="entry name" value="HMA_Cu_ion-bd"/>
</dbReference>
<comment type="caution">
    <text evidence="19">The sequence shown here is derived from an EMBL/GenBank/DDBJ whole genome shotgun (WGS) entry which is preliminary data.</text>
</comment>
<dbReference type="Gene3D" id="3.40.50.1000">
    <property type="entry name" value="HAD superfamily/HAD-like"/>
    <property type="match status" value="1"/>
</dbReference>
<keyword evidence="11" id="KW-1278">Translocase</keyword>
<evidence type="ECO:0000256" key="14">
    <source>
        <dbReference type="ARBA" id="ARBA00023065"/>
    </source>
</evidence>
<reference evidence="19 20" key="1">
    <citation type="submission" date="2023-09" db="EMBL/GenBank/DDBJ databases">
        <authorList>
            <person name="Rey-Velasco X."/>
        </authorList>
    </citation>
    <scope>NUCLEOTIDE SEQUENCE [LARGE SCALE GENOMIC DNA]</scope>
    <source>
        <strain evidence="19 20">F158</strain>
    </source>
</reference>
<dbReference type="SUPFAM" id="SSF56784">
    <property type="entry name" value="HAD-like"/>
    <property type="match status" value="1"/>
</dbReference>
<evidence type="ECO:0000256" key="4">
    <source>
        <dbReference type="ARBA" id="ARBA00022692"/>
    </source>
</evidence>
<dbReference type="PRINTS" id="PR00943">
    <property type="entry name" value="CUATPASE"/>
</dbReference>
<dbReference type="InterPro" id="IPR036412">
    <property type="entry name" value="HAD-like_sf"/>
</dbReference>
<name>A0ABU3DKG3_9RHOB</name>
<dbReference type="NCBIfam" id="TIGR01494">
    <property type="entry name" value="ATPase_P-type"/>
    <property type="match status" value="1"/>
</dbReference>
<dbReference type="InterPro" id="IPR027256">
    <property type="entry name" value="P-typ_ATPase_IB"/>
</dbReference>
<sequence length="835" mass="85809">MTTSGTIRFGVDGMSCGSCVGRVEKRLLALPGVTGAQVNLATENAALHHDGSVTTGEVEAALAEAGYPMRLTETVLLVEGMSCASCIGRVERMLLGLPGVASAEVDLSRGRAVVRHSEDCGAADIARNLTAAGYPATVRADAEEARTHGEERRAEEGRALKRQFILAAALALPVVLLEMGGHLVPAFHDLIEGTIGMRASWLVQFVLTTAILAGPGRHFYAKGYPALFRAAPDMNSLVALGTTAAWLFSCICLFVPEAIPAQSRAVYFEAAAVIVVLILLGRVLEARARGRTGDAIARLAGLRARTAIVERDGRESMRPVDEIVPGDIVRVRPGETVATDGDVVSGCSFVDESMITGEPLPARKDVGAAVTGGTVNGTGALRVRASRVGSDTVLSQIIRMVEAAQGARLPIQGLVNRITLYFVPAILLVALLTVTLWLVFGPEPRLAHALVAGVAVLIIACPCAMGLATPTSITVGAGRAAELGVLFRKGDALQSLQSASVVAFDKTGTLTEGRPTLTAFETASGEDRADLLARIAGIEALSEHPVARAIAGGAEREGLPSIRPDDFASLTGLGVSALSGGHRILIGAGRLMAQEGVDVSAFSAAADAMAEEGRTVLFAAKDGAAAALVAVSDPIRDSAKRAVAELQAQGLRVAMITGDGRATADAVAGRLGIAEVVAEVMPDGKVAAVEALRRLGPVAFVGDGINDAPALATADVGIAIGTGTDVAIESADVVLMGSGLSAVPSAFAISRATMRNIRQNLFWAFAYNIALVPIAAGVLYPASGILMSPVLAAGAMALSSVFVLSNALRLRGAVRKGPAPKSGRPAAGAHRPAAT</sequence>
<gene>
    <name evidence="19" type="ORF">RM543_16080</name>
</gene>
<evidence type="ECO:0000256" key="5">
    <source>
        <dbReference type="ARBA" id="ARBA00022723"/>
    </source>
</evidence>
<dbReference type="RefSeq" id="WP_311693474.1">
    <property type="nucleotide sequence ID" value="NZ_JAVRHL010000004.1"/>
</dbReference>
<evidence type="ECO:0000256" key="13">
    <source>
        <dbReference type="ARBA" id="ARBA00023008"/>
    </source>
</evidence>
<evidence type="ECO:0000256" key="10">
    <source>
        <dbReference type="ARBA" id="ARBA00022842"/>
    </source>
</evidence>
<comment type="similarity">
    <text evidence="2 16">Belongs to the cation transport ATPase (P-type) (TC 3.A.3) family. Type IB subfamily.</text>
</comment>
<keyword evidence="20" id="KW-1185">Reference proteome</keyword>